<evidence type="ECO:0000256" key="2">
    <source>
        <dbReference type="ARBA" id="ARBA00023015"/>
    </source>
</evidence>
<dbReference type="InterPro" id="IPR010982">
    <property type="entry name" value="Lambda_DNA-bd_dom_sf"/>
</dbReference>
<feature type="domain" description="HTH lacI-type" evidence="5">
    <location>
        <begin position="13"/>
        <end position="67"/>
    </location>
</feature>
<dbReference type="Proteomes" id="UP000462621">
    <property type="component" value="Unassembled WGS sequence"/>
</dbReference>
<organism evidence="6 7">
    <name type="scientific">Vibrio eleionomae</name>
    <dbReference type="NCBI Taxonomy" id="2653505"/>
    <lineage>
        <taxon>Bacteria</taxon>
        <taxon>Pseudomonadati</taxon>
        <taxon>Pseudomonadota</taxon>
        <taxon>Gammaproteobacteria</taxon>
        <taxon>Vibrionales</taxon>
        <taxon>Vibrionaceae</taxon>
        <taxon>Vibrio</taxon>
    </lineage>
</organism>
<dbReference type="GO" id="GO:0003700">
    <property type="term" value="F:DNA-binding transcription factor activity"/>
    <property type="evidence" value="ECO:0007669"/>
    <property type="project" value="TreeGrafter"/>
</dbReference>
<evidence type="ECO:0000259" key="5">
    <source>
        <dbReference type="PROSITE" id="PS50932"/>
    </source>
</evidence>
<dbReference type="Pfam" id="PF13377">
    <property type="entry name" value="Peripla_BP_3"/>
    <property type="match status" value="1"/>
</dbReference>
<evidence type="ECO:0000256" key="1">
    <source>
        <dbReference type="ARBA" id="ARBA00022491"/>
    </source>
</evidence>
<gene>
    <name evidence="6" type="ORF">F9817_00225</name>
</gene>
<evidence type="ECO:0000313" key="6">
    <source>
        <dbReference type="EMBL" id="MZI91632.1"/>
    </source>
</evidence>
<dbReference type="InterPro" id="IPR028082">
    <property type="entry name" value="Peripla_BP_I"/>
</dbReference>
<evidence type="ECO:0000256" key="3">
    <source>
        <dbReference type="ARBA" id="ARBA00023125"/>
    </source>
</evidence>
<keyword evidence="2" id="KW-0805">Transcription regulation</keyword>
<dbReference type="SUPFAM" id="SSF47413">
    <property type="entry name" value="lambda repressor-like DNA-binding domains"/>
    <property type="match status" value="1"/>
</dbReference>
<protein>
    <submittedName>
        <fullName evidence="6">LacI family DNA-binding transcriptional regulator</fullName>
    </submittedName>
</protein>
<dbReference type="RefSeq" id="WP_161152945.1">
    <property type="nucleotide sequence ID" value="NZ_WEKT01000001.1"/>
</dbReference>
<dbReference type="InterPro" id="IPR000843">
    <property type="entry name" value="HTH_LacI"/>
</dbReference>
<dbReference type="EMBL" id="WEKT01000001">
    <property type="protein sequence ID" value="MZI91632.1"/>
    <property type="molecule type" value="Genomic_DNA"/>
</dbReference>
<dbReference type="CDD" id="cd06278">
    <property type="entry name" value="PBP1_LacI-like"/>
    <property type="match status" value="1"/>
</dbReference>
<evidence type="ECO:0000256" key="4">
    <source>
        <dbReference type="ARBA" id="ARBA00023163"/>
    </source>
</evidence>
<comment type="caution">
    <text evidence="6">The sequence shown here is derived from an EMBL/GenBank/DDBJ whole genome shotgun (WGS) entry which is preliminary data.</text>
</comment>
<sequence>MTNKAPFIPKSMASAAEVAKLAGVSRSAVSRTFTPGASVSEQTRVKVMDAAKALNYHVNHLARGLSKETSRPVCILGSNLNAPFQAQLLDTITQHLQIAGRAVMVINTAGGKESTNEALSQTLNYRASATIVLSGSPDNEFVETCLNSGQHVILINRGNQFPRADHMVIDYQDIIADAHHLLQQAGCRRLAVISSTIQSPSLLAREQRFMDLAKQHQQPCTLLRAGPTEYNTGAEAARQLLSHRQKPDGIFCVTDLLACGFMDVARHEFKLSIPNDLCIIGFDDIEQSSWQSYQLTTYQQPLTQMAAAIVQRLTKTSEEPNDPVTEHFSAIAKWRHTVRPLPNSD</sequence>
<keyword evidence="7" id="KW-1185">Reference proteome</keyword>
<keyword evidence="3 6" id="KW-0238">DNA-binding</keyword>
<dbReference type="GO" id="GO:0000976">
    <property type="term" value="F:transcription cis-regulatory region binding"/>
    <property type="evidence" value="ECO:0007669"/>
    <property type="project" value="TreeGrafter"/>
</dbReference>
<dbReference type="PROSITE" id="PS50932">
    <property type="entry name" value="HTH_LACI_2"/>
    <property type="match status" value="1"/>
</dbReference>
<dbReference type="CDD" id="cd01392">
    <property type="entry name" value="HTH_LacI"/>
    <property type="match status" value="1"/>
</dbReference>
<accession>A0A7X4LHB1</accession>
<dbReference type="AlphaFoldDB" id="A0A7X4LHB1"/>
<dbReference type="PANTHER" id="PTHR30146">
    <property type="entry name" value="LACI-RELATED TRANSCRIPTIONAL REPRESSOR"/>
    <property type="match status" value="1"/>
</dbReference>
<dbReference type="InterPro" id="IPR046335">
    <property type="entry name" value="LacI/GalR-like_sensor"/>
</dbReference>
<keyword evidence="1" id="KW-0678">Repressor</keyword>
<dbReference type="SUPFAM" id="SSF53822">
    <property type="entry name" value="Periplasmic binding protein-like I"/>
    <property type="match status" value="1"/>
</dbReference>
<dbReference type="Pfam" id="PF00356">
    <property type="entry name" value="LacI"/>
    <property type="match status" value="1"/>
</dbReference>
<dbReference type="SMART" id="SM00354">
    <property type="entry name" value="HTH_LACI"/>
    <property type="match status" value="1"/>
</dbReference>
<dbReference type="Gene3D" id="1.10.260.40">
    <property type="entry name" value="lambda repressor-like DNA-binding domains"/>
    <property type="match status" value="1"/>
</dbReference>
<keyword evidence="4" id="KW-0804">Transcription</keyword>
<dbReference type="PANTHER" id="PTHR30146:SF95">
    <property type="entry name" value="RIBOSE OPERON REPRESSOR"/>
    <property type="match status" value="1"/>
</dbReference>
<evidence type="ECO:0000313" key="7">
    <source>
        <dbReference type="Proteomes" id="UP000462621"/>
    </source>
</evidence>
<name>A0A7X4LHB1_9VIBR</name>
<dbReference type="Gene3D" id="3.40.50.2300">
    <property type="match status" value="2"/>
</dbReference>
<reference evidence="6 7" key="1">
    <citation type="submission" date="2019-10" db="EMBL/GenBank/DDBJ databases">
        <title>Vibrio sp. nov. isolated from a shrimp pond.</title>
        <authorList>
            <person name="Gomez-Gil B."/>
            <person name="Enciso-Ibarra J."/>
            <person name="Enciso-Ibarra K."/>
            <person name="Bolan-Mejia C."/>
        </authorList>
    </citation>
    <scope>NUCLEOTIDE SEQUENCE [LARGE SCALE GENOMIC DNA]</scope>
    <source>
        <strain evidence="6 7">CAIM 722</strain>
    </source>
</reference>
<proteinExistence type="predicted"/>